<dbReference type="GO" id="GO:0006508">
    <property type="term" value="P:proteolysis"/>
    <property type="evidence" value="ECO:0007669"/>
    <property type="project" value="UniProtKB-KW"/>
</dbReference>
<dbReference type="InterPro" id="IPR024079">
    <property type="entry name" value="MetalloPept_cat_dom_sf"/>
</dbReference>
<keyword evidence="8" id="KW-0378">Hydrolase</keyword>
<comment type="similarity">
    <text evidence="3">Belongs to the peptidase M10B family.</text>
</comment>
<dbReference type="GO" id="GO:0005509">
    <property type="term" value="F:calcium ion binding"/>
    <property type="evidence" value="ECO:0007669"/>
    <property type="project" value="InterPro"/>
</dbReference>
<comment type="subcellular location">
    <subcellularLocation>
        <location evidence="2">Secreted</location>
    </subcellularLocation>
</comment>
<sequence>MPAVQTYSFAGNAYIDAVLGNFRWEPSDLTYSFPTASSAYEASYGDGEAAKGFGAFNAAQQAVTRSTLNLFSAASNLTFREIGGSSTPSADLRFAQSDAPSTAWAYFPTTDATGGDVWVNNSSRNYASPAKGNYAYLTIVHEIGHALGLEHAHEGTVMPANRDSIEYTVMSYRSYAGASTETGYMNETWGYAQSLMMYDIAALQHIYGANYATNGGATHYAWSPSTGEMSVDGIGQGAAGGNRILLTVWDGGGTDTYDFSGYATALNVDLQPGAWTTTSQEQRAKLHWNSSKLAVGNIANALLHQGDTRSLIENAHGGSGDDTIKGNVAQNTLRGNAGSDKLYGLSNDDVLIGGTGQDMLSGGTGKDLASYSTAKAGVRADLQSPKANQGDASGDSYSSIEGLLGSSYNDSLYGNSAANQIKGGARNDTLYGRSGSDVLDGGTGGDKLYGQSGKDILFGGSGADVFIFQALSDSRGSSIDTIKDFRRGTDHIDLRGIDANTKIAGDQAFSFLGQAGFHGKAGELRFVDGVVSGDVNGDRSADFKIAVAGLSALSKGDFYL</sequence>
<name>A0A936ZGW6_9HYPH</name>
<evidence type="ECO:0000256" key="6">
    <source>
        <dbReference type="ARBA" id="ARBA00022723"/>
    </source>
</evidence>
<comment type="cofactor">
    <cofactor evidence="1">
        <name>Ca(2+)</name>
        <dbReference type="ChEBI" id="CHEBI:29108"/>
    </cofactor>
</comment>
<evidence type="ECO:0000313" key="11">
    <source>
        <dbReference type="EMBL" id="MBL0404484.1"/>
    </source>
</evidence>
<evidence type="ECO:0000256" key="1">
    <source>
        <dbReference type="ARBA" id="ARBA00001913"/>
    </source>
</evidence>
<feature type="domain" description="Peptidase metallopeptidase" evidence="10">
    <location>
        <begin position="20"/>
        <end position="209"/>
    </location>
</feature>
<evidence type="ECO:0000256" key="7">
    <source>
        <dbReference type="ARBA" id="ARBA00022737"/>
    </source>
</evidence>
<dbReference type="GO" id="GO:0008270">
    <property type="term" value="F:zinc ion binding"/>
    <property type="evidence" value="ECO:0007669"/>
    <property type="project" value="InterPro"/>
</dbReference>
<dbReference type="PANTHER" id="PTHR38340:SF1">
    <property type="entry name" value="S-LAYER PROTEIN"/>
    <property type="match status" value="1"/>
</dbReference>
<dbReference type="Proteomes" id="UP000605848">
    <property type="component" value="Unassembled WGS sequence"/>
</dbReference>
<keyword evidence="12" id="KW-1185">Reference proteome</keyword>
<protein>
    <submittedName>
        <fullName evidence="11">M10 family metallopeptidase</fullName>
    </submittedName>
</protein>
<dbReference type="PRINTS" id="PR00313">
    <property type="entry name" value="CABNDNGRPT"/>
</dbReference>
<evidence type="ECO:0000256" key="2">
    <source>
        <dbReference type="ARBA" id="ARBA00004613"/>
    </source>
</evidence>
<dbReference type="PANTHER" id="PTHR38340">
    <property type="entry name" value="S-LAYER PROTEIN"/>
    <property type="match status" value="1"/>
</dbReference>
<dbReference type="Pfam" id="PF08548">
    <property type="entry name" value="Peptidase_M10_C"/>
    <property type="match status" value="2"/>
</dbReference>
<dbReference type="GO" id="GO:0031012">
    <property type="term" value="C:extracellular matrix"/>
    <property type="evidence" value="ECO:0007669"/>
    <property type="project" value="InterPro"/>
</dbReference>
<dbReference type="Pfam" id="PF00413">
    <property type="entry name" value="Peptidase_M10"/>
    <property type="match status" value="1"/>
</dbReference>
<evidence type="ECO:0000259" key="10">
    <source>
        <dbReference type="SMART" id="SM00235"/>
    </source>
</evidence>
<dbReference type="InterPro" id="IPR050557">
    <property type="entry name" value="RTX_toxin/Mannuronan_C5-epim"/>
</dbReference>
<dbReference type="EMBL" id="JAEQMY010000012">
    <property type="protein sequence ID" value="MBL0404484.1"/>
    <property type="molecule type" value="Genomic_DNA"/>
</dbReference>
<keyword evidence="4" id="KW-0964">Secreted</keyword>
<dbReference type="InterPro" id="IPR034033">
    <property type="entry name" value="Serralysin-like"/>
</dbReference>
<dbReference type="AlphaFoldDB" id="A0A936ZGW6"/>
<dbReference type="InterPro" id="IPR013858">
    <property type="entry name" value="Peptidase_M10B_C"/>
</dbReference>
<gene>
    <name evidence="11" type="ORF">JKG68_10955</name>
</gene>
<evidence type="ECO:0000256" key="4">
    <source>
        <dbReference type="ARBA" id="ARBA00022525"/>
    </source>
</evidence>
<dbReference type="GO" id="GO:0004222">
    <property type="term" value="F:metalloendopeptidase activity"/>
    <property type="evidence" value="ECO:0007669"/>
    <property type="project" value="InterPro"/>
</dbReference>
<comment type="caution">
    <text evidence="11">The sequence shown here is derived from an EMBL/GenBank/DDBJ whole genome shotgun (WGS) entry which is preliminary data.</text>
</comment>
<dbReference type="InterPro" id="IPR011049">
    <property type="entry name" value="Serralysin-like_metalloprot_C"/>
</dbReference>
<keyword evidence="7" id="KW-0677">Repeat</keyword>
<dbReference type="PROSITE" id="PS00330">
    <property type="entry name" value="HEMOLYSIN_CALCIUM"/>
    <property type="match status" value="3"/>
</dbReference>
<dbReference type="SUPFAM" id="SSF51120">
    <property type="entry name" value="beta-Roll"/>
    <property type="match status" value="2"/>
</dbReference>
<dbReference type="Pfam" id="PF00353">
    <property type="entry name" value="HemolysinCabind"/>
    <property type="match status" value="2"/>
</dbReference>
<evidence type="ECO:0000256" key="9">
    <source>
        <dbReference type="ARBA" id="ARBA00022833"/>
    </source>
</evidence>
<dbReference type="SMART" id="SM00235">
    <property type="entry name" value="ZnMc"/>
    <property type="match status" value="1"/>
</dbReference>
<dbReference type="CDD" id="cd04277">
    <property type="entry name" value="ZnMc_serralysin_like"/>
    <property type="match status" value="1"/>
</dbReference>
<dbReference type="GO" id="GO:0005615">
    <property type="term" value="C:extracellular space"/>
    <property type="evidence" value="ECO:0007669"/>
    <property type="project" value="InterPro"/>
</dbReference>
<accession>A0A936ZGW6</accession>
<evidence type="ECO:0000256" key="8">
    <source>
        <dbReference type="ARBA" id="ARBA00022801"/>
    </source>
</evidence>
<evidence type="ECO:0000256" key="3">
    <source>
        <dbReference type="ARBA" id="ARBA00009490"/>
    </source>
</evidence>
<keyword evidence="9" id="KW-0862">Zinc</keyword>
<dbReference type="InterPro" id="IPR001818">
    <property type="entry name" value="Pept_M10_metallopeptidase"/>
</dbReference>
<dbReference type="Gene3D" id="3.40.390.10">
    <property type="entry name" value="Collagenase (Catalytic Domain)"/>
    <property type="match status" value="1"/>
</dbReference>
<keyword evidence="6" id="KW-0479">Metal-binding</keyword>
<evidence type="ECO:0000313" key="12">
    <source>
        <dbReference type="Proteomes" id="UP000605848"/>
    </source>
</evidence>
<reference evidence="11" key="1">
    <citation type="submission" date="2021-01" db="EMBL/GenBank/DDBJ databases">
        <title>Microvirga sp.</title>
        <authorList>
            <person name="Kim M.K."/>
        </authorList>
    </citation>
    <scope>NUCLEOTIDE SEQUENCE</scope>
    <source>
        <strain evidence="11">5420S-16</strain>
    </source>
</reference>
<dbReference type="SUPFAM" id="SSF55486">
    <property type="entry name" value="Metalloproteases ('zincins'), catalytic domain"/>
    <property type="match status" value="1"/>
</dbReference>
<dbReference type="InterPro" id="IPR006026">
    <property type="entry name" value="Peptidase_Metallo"/>
</dbReference>
<proteinExistence type="inferred from homology"/>
<evidence type="ECO:0000256" key="5">
    <source>
        <dbReference type="ARBA" id="ARBA00022670"/>
    </source>
</evidence>
<organism evidence="11 12">
    <name type="scientific">Microvirga aerilata</name>
    <dbReference type="NCBI Taxonomy" id="670292"/>
    <lineage>
        <taxon>Bacteria</taxon>
        <taxon>Pseudomonadati</taxon>
        <taxon>Pseudomonadota</taxon>
        <taxon>Alphaproteobacteria</taxon>
        <taxon>Hyphomicrobiales</taxon>
        <taxon>Methylobacteriaceae</taxon>
        <taxon>Microvirga</taxon>
    </lineage>
</organism>
<dbReference type="InterPro" id="IPR001343">
    <property type="entry name" value="Hemolysn_Ca-bd"/>
</dbReference>
<dbReference type="InterPro" id="IPR018511">
    <property type="entry name" value="Hemolysin-typ_Ca-bd_CS"/>
</dbReference>
<keyword evidence="5" id="KW-0645">Protease</keyword>
<dbReference type="Gene3D" id="2.150.10.10">
    <property type="entry name" value="Serralysin-like metalloprotease, C-terminal"/>
    <property type="match status" value="2"/>
</dbReference>
<dbReference type="RefSeq" id="WP_202059200.1">
    <property type="nucleotide sequence ID" value="NZ_JAEQMY010000012.1"/>
</dbReference>